<evidence type="ECO:0000313" key="6">
    <source>
        <dbReference type="Proteomes" id="UP000193467"/>
    </source>
</evidence>
<dbReference type="InterPro" id="IPR053065">
    <property type="entry name" value="Archenteron_Induction-Rel"/>
</dbReference>
<evidence type="ECO:0000256" key="3">
    <source>
        <dbReference type="SAM" id="SignalP"/>
    </source>
</evidence>
<keyword evidence="2" id="KW-1133">Transmembrane helix</keyword>
<evidence type="ECO:0000259" key="4">
    <source>
        <dbReference type="Pfam" id="PF12955"/>
    </source>
</evidence>
<evidence type="ECO:0000256" key="1">
    <source>
        <dbReference type="SAM" id="MobiDB-lite"/>
    </source>
</evidence>
<dbReference type="OrthoDB" id="5583277at2759"/>
<feature type="transmembrane region" description="Helical" evidence="2">
    <location>
        <begin position="432"/>
        <end position="454"/>
    </location>
</feature>
<comment type="caution">
    <text evidence="5">The sequence shown here is derived from an EMBL/GenBank/DDBJ whole genome shotgun (WGS) entry which is preliminary data.</text>
</comment>
<dbReference type="GO" id="GO:0005783">
    <property type="term" value="C:endoplasmic reticulum"/>
    <property type="evidence" value="ECO:0007669"/>
    <property type="project" value="TreeGrafter"/>
</dbReference>
<keyword evidence="6" id="KW-1185">Reference proteome</keyword>
<accession>A0A1Y2FZH7</accession>
<dbReference type="STRING" id="106004.A0A1Y2FZH7"/>
<dbReference type="Pfam" id="PF12955">
    <property type="entry name" value="Vps3844_C"/>
    <property type="match status" value="1"/>
</dbReference>
<dbReference type="AlphaFoldDB" id="A0A1Y2FZH7"/>
<proteinExistence type="predicted"/>
<gene>
    <name evidence="5" type="ORF">BCR35DRAFT_299980</name>
</gene>
<evidence type="ECO:0000313" key="5">
    <source>
        <dbReference type="EMBL" id="ORY89605.1"/>
    </source>
</evidence>
<evidence type="ECO:0000256" key="2">
    <source>
        <dbReference type="SAM" id="Phobius"/>
    </source>
</evidence>
<dbReference type="PANTHER" id="PTHR36853:SF1">
    <property type="entry name" value="DUF3844 DOMAIN-CONTAINING PROTEIN"/>
    <property type="match status" value="1"/>
</dbReference>
<sequence>MLLVPLALSALLPLTVAAAPPAQLRLYPSPETHSTSTISLSAPQANAVLAHHLGVAQYEKLPLTNGDRRWEEALGSSGGWEQGQKVVVLLECGKEGCDDFIPETFAASKAYELPSLPVHSWTAAITLHLHRLATSLGLDPNSPVVVGLDSFVQGLKSLDGWSGWVGEELGARIGWDKIKETVKAAVEPVRQNLGLLTDVDFLDESANTLVTEMESLVTLVDTYAASASRSDDGPQGETPQIVAVHIKGMKAICDAHSRTSETYQRAASLLRQTLTATLASLSNEQESQQPTFVLLTLPPYSPPFFRKRAAWLSPFASGVNRYTSTQRPRSVAPPAHVKRSTIFSPSADAGRKVRRAASTPQPIVPSSKTCFESEEQLKNLTANCLDRGVGVKGLSTRSGDCWVCSCGKTTEGGKTKSWAGEGCEKEDLSGDFVLLFFSGLGLLLILFVSVLLLYNVGTTELPGTLSSVSGAGAGSKRD</sequence>
<dbReference type="EMBL" id="MCGR01000005">
    <property type="protein sequence ID" value="ORY89605.1"/>
    <property type="molecule type" value="Genomic_DNA"/>
</dbReference>
<reference evidence="5 6" key="1">
    <citation type="submission" date="2016-07" db="EMBL/GenBank/DDBJ databases">
        <title>Pervasive Adenine N6-methylation of Active Genes in Fungi.</title>
        <authorList>
            <consortium name="DOE Joint Genome Institute"/>
            <person name="Mondo S.J."/>
            <person name="Dannebaum R.O."/>
            <person name="Kuo R.C."/>
            <person name="Labutti K."/>
            <person name="Haridas S."/>
            <person name="Kuo A."/>
            <person name="Salamov A."/>
            <person name="Ahrendt S.R."/>
            <person name="Lipzen A."/>
            <person name="Sullivan W."/>
            <person name="Andreopoulos W.B."/>
            <person name="Clum A."/>
            <person name="Lindquist E."/>
            <person name="Daum C."/>
            <person name="Ramamoorthy G.K."/>
            <person name="Gryganskyi A."/>
            <person name="Culley D."/>
            <person name="Magnuson J.K."/>
            <person name="James T.Y."/>
            <person name="O'Malley M.A."/>
            <person name="Stajich J.E."/>
            <person name="Spatafora J.W."/>
            <person name="Visel A."/>
            <person name="Grigoriev I.V."/>
        </authorList>
    </citation>
    <scope>NUCLEOTIDE SEQUENCE [LARGE SCALE GENOMIC DNA]</scope>
    <source>
        <strain evidence="5 6">62-1032</strain>
    </source>
</reference>
<name>A0A1Y2FZH7_9BASI</name>
<dbReference type="Proteomes" id="UP000193467">
    <property type="component" value="Unassembled WGS sequence"/>
</dbReference>
<dbReference type="InterPro" id="IPR024382">
    <property type="entry name" value="Vps3844_C"/>
</dbReference>
<keyword evidence="2" id="KW-0812">Transmembrane</keyword>
<keyword evidence="3" id="KW-0732">Signal</keyword>
<organism evidence="5 6">
    <name type="scientific">Leucosporidium creatinivorum</name>
    <dbReference type="NCBI Taxonomy" id="106004"/>
    <lineage>
        <taxon>Eukaryota</taxon>
        <taxon>Fungi</taxon>
        <taxon>Dikarya</taxon>
        <taxon>Basidiomycota</taxon>
        <taxon>Pucciniomycotina</taxon>
        <taxon>Microbotryomycetes</taxon>
        <taxon>Leucosporidiales</taxon>
        <taxon>Leucosporidium</taxon>
    </lineage>
</organism>
<feature type="signal peptide" evidence="3">
    <location>
        <begin position="1"/>
        <end position="18"/>
    </location>
</feature>
<dbReference type="PANTHER" id="PTHR36853">
    <property type="entry name" value="EXPRESSED PROTEIN"/>
    <property type="match status" value="1"/>
</dbReference>
<feature type="chain" id="PRO_5012146820" description="Vacuolar sorting protein Vps3844 C-terminal domain-containing protein" evidence="3">
    <location>
        <begin position="19"/>
        <end position="478"/>
    </location>
</feature>
<dbReference type="InParanoid" id="A0A1Y2FZH7"/>
<keyword evidence="2" id="KW-0472">Membrane</keyword>
<protein>
    <recommendedName>
        <fullName evidence="4">Vacuolar sorting protein Vps3844 C-terminal domain-containing protein</fullName>
    </recommendedName>
</protein>
<feature type="region of interest" description="Disordered" evidence="1">
    <location>
        <begin position="325"/>
        <end position="361"/>
    </location>
</feature>
<feature type="domain" description="Vacuolar sorting protein Vps3844 C-terminal" evidence="4">
    <location>
        <begin position="370"/>
        <end position="466"/>
    </location>
</feature>